<accession>A0A1I1J4D3</accession>
<dbReference type="InterPro" id="IPR008928">
    <property type="entry name" value="6-hairpin_glycosidase_sf"/>
</dbReference>
<evidence type="ECO:0000313" key="5">
    <source>
        <dbReference type="Proteomes" id="UP000199161"/>
    </source>
</evidence>
<keyword evidence="5" id="KW-1185">Reference proteome</keyword>
<feature type="domain" description="GH15-like" evidence="2">
    <location>
        <begin position="256"/>
        <end position="619"/>
    </location>
</feature>
<evidence type="ECO:0000256" key="1">
    <source>
        <dbReference type="ARBA" id="ARBA00006188"/>
    </source>
</evidence>
<dbReference type="AlphaFoldDB" id="A0A1I1J4D3"/>
<sequence>MDYPPLRDYGVIGNDDRCALVSRTGSIDWCCFPHLEDASVFARILDADHGGHFAVSPRAAHESSHRYVDRTNVLETTFETERGQATVTDFMPIRNGRKPGSGRGRDGGHDYAFDFDDEDDANRFQQAIYRRLECERGDVEFGLEFAPRFDYARVTPTFERIADGVVARGDDRSLFLYTGWEPPLDDLTVSESDATVTGTVSLSAGDRCWTGVQYGGRGPLSSIDLETCIDETKRYWRDWLGTRDGAPGTMPERWYEAVVRSELVLKLLIHHETGAIPAAATTSIPEKIGSDRTWDYRYNWIRDAKFTVQALHDTGHEREGREYFDWFADVARTDPAEIRPLYSLHGETGDAVAERTLEHLSGYRDTGPVRVGNAAAPQQQLDVYGTIVQALYETVQFDVSVPIEDDWDAIRDIVDYVCAHWDERDAGIWEFREEQRHFLHSKLLCWVALDRGIVLARENDLEAPLEEWEGSRAAVREAIEERGYSESAGSFVQYFGSDEALDATALLLPIYEFLPPEDDRVQSTIDAVIERLTTDDGLVVRFVDSEVREDEAEPFLLCSFWLIDALVLSNRLERAREYFESVLEYASPLGLYSEKVDPDTGELLGNFPQAFSHLGLINSATYLSRALEVDGDVSPENFDPGHVETLFRR</sequence>
<dbReference type="GO" id="GO:0004553">
    <property type="term" value="F:hydrolase activity, hydrolyzing O-glycosyl compounds"/>
    <property type="evidence" value="ECO:0007669"/>
    <property type="project" value="TreeGrafter"/>
</dbReference>
<dbReference type="Gene3D" id="1.50.10.10">
    <property type="match status" value="1"/>
</dbReference>
<dbReference type="InterPro" id="IPR011613">
    <property type="entry name" value="GH15-like"/>
</dbReference>
<proteinExistence type="inferred from homology"/>
<organism evidence="4 5">
    <name type="scientific">Natronobacterium haloterrestre</name>
    <name type="common">Halobiforma haloterrestris</name>
    <dbReference type="NCBI Taxonomy" id="148448"/>
    <lineage>
        <taxon>Archaea</taxon>
        <taxon>Methanobacteriati</taxon>
        <taxon>Methanobacteriota</taxon>
        <taxon>Stenosarchaea group</taxon>
        <taxon>Halobacteria</taxon>
        <taxon>Halobacteriales</taxon>
        <taxon>Natrialbaceae</taxon>
        <taxon>Natronobacterium</taxon>
    </lineage>
</organism>
<evidence type="ECO:0000259" key="3">
    <source>
        <dbReference type="Pfam" id="PF19291"/>
    </source>
</evidence>
<dbReference type="PANTHER" id="PTHR31616:SF0">
    <property type="entry name" value="GLUCAN 1,4-ALPHA-GLUCOSIDASE"/>
    <property type="match status" value="1"/>
</dbReference>
<dbReference type="InterPro" id="IPR045582">
    <property type="entry name" value="Trehalase-like_N"/>
</dbReference>
<dbReference type="Proteomes" id="UP000199161">
    <property type="component" value="Unassembled WGS sequence"/>
</dbReference>
<dbReference type="InterPro" id="IPR012341">
    <property type="entry name" value="6hp_glycosidase-like_sf"/>
</dbReference>
<reference evidence="5" key="1">
    <citation type="submission" date="2016-10" db="EMBL/GenBank/DDBJ databases">
        <authorList>
            <person name="Varghese N."/>
            <person name="Submissions S."/>
        </authorList>
    </citation>
    <scope>NUCLEOTIDE SEQUENCE [LARGE SCALE GENOMIC DNA]</scope>
    <source>
        <strain evidence="5">DSM 13078</strain>
    </source>
</reference>
<evidence type="ECO:0000313" key="4">
    <source>
        <dbReference type="EMBL" id="SFC43235.1"/>
    </source>
</evidence>
<dbReference type="SUPFAM" id="SSF48208">
    <property type="entry name" value="Six-hairpin glycosidases"/>
    <property type="match status" value="1"/>
</dbReference>
<dbReference type="OrthoDB" id="36362at2157"/>
<protein>
    <submittedName>
        <fullName evidence="4">Glucoamylase (Glucan-1,4-alpha-glucosidase), GH15 family</fullName>
    </submittedName>
</protein>
<dbReference type="Pfam" id="PF19291">
    <property type="entry name" value="TREH_N"/>
    <property type="match status" value="1"/>
</dbReference>
<dbReference type="RefSeq" id="WP_089788963.1">
    <property type="nucleotide sequence ID" value="NZ_FOKW01000008.1"/>
</dbReference>
<dbReference type="PANTHER" id="PTHR31616">
    <property type="entry name" value="TREHALASE"/>
    <property type="match status" value="1"/>
</dbReference>
<feature type="domain" description="Trehalase-like N-terminal" evidence="3">
    <location>
        <begin position="5"/>
        <end position="93"/>
    </location>
</feature>
<dbReference type="GO" id="GO:0005975">
    <property type="term" value="P:carbohydrate metabolic process"/>
    <property type="evidence" value="ECO:0007669"/>
    <property type="project" value="InterPro"/>
</dbReference>
<dbReference type="EMBL" id="FOKW01000008">
    <property type="protein sequence ID" value="SFC43235.1"/>
    <property type="molecule type" value="Genomic_DNA"/>
</dbReference>
<evidence type="ECO:0000259" key="2">
    <source>
        <dbReference type="Pfam" id="PF00723"/>
    </source>
</evidence>
<name>A0A1I1J4D3_NATHA</name>
<gene>
    <name evidence="4" type="ORF">SAMN05444422_108121</name>
</gene>
<dbReference type="Pfam" id="PF00723">
    <property type="entry name" value="Glyco_hydro_15"/>
    <property type="match status" value="1"/>
</dbReference>
<comment type="similarity">
    <text evidence="1">Belongs to the glycosyl hydrolase 15 family.</text>
</comment>